<dbReference type="InterPro" id="IPR006549">
    <property type="entry name" value="HAD-SF_hydro_IIIA"/>
</dbReference>
<gene>
    <name evidence="11" type="primary">hisB</name>
    <name evidence="12" type="ORF">DD681_02535</name>
</gene>
<comment type="cofactor">
    <cofactor evidence="11">
        <name>Zn(2+)</name>
        <dbReference type="ChEBI" id="CHEBI:29105"/>
    </cofactor>
</comment>
<dbReference type="SUPFAM" id="SSF54211">
    <property type="entry name" value="Ribosomal protein S5 domain 2-like"/>
    <property type="match status" value="2"/>
</dbReference>
<dbReference type="Pfam" id="PF13242">
    <property type="entry name" value="Hydrolase_like"/>
    <property type="match status" value="1"/>
</dbReference>
<keyword evidence="7 11" id="KW-0460">Magnesium</keyword>
<dbReference type="CDD" id="cd07914">
    <property type="entry name" value="IGPD"/>
    <property type="match status" value="1"/>
</dbReference>
<dbReference type="PANTHER" id="PTHR23133">
    <property type="entry name" value="IMIDAZOLEGLYCEROL-PHOSPHATE DEHYDRATASE HIS7"/>
    <property type="match status" value="1"/>
</dbReference>
<proteinExistence type="inferred from homology"/>
<dbReference type="PROSITE" id="PS00954">
    <property type="entry name" value="IGP_DEHYDRATASE_1"/>
    <property type="match status" value="1"/>
</dbReference>
<feature type="binding site" evidence="11">
    <location>
        <position position="95"/>
    </location>
    <ligand>
        <name>Zn(2+)</name>
        <dbReference type="ChEBI" id="CHEBI:29105"/>
    </ligand>
</feature>
<dbReference type="CDD" id="cd07503">
    <property type="entry name" value="HAD_HisB-N"/>
    <property type="match status" value="1"/>
</dbReference>
<organism evidence="12 13">
    <name type="scientific">Buchnera aphidicola</name>
    <name type="common">Melanaphis sacchari</name>
    <dbReference type="NCBI Taxonomy" id="2173854"/>
    <lineage>
        <taxon>Bacteria</taxon>
        <taxon>Pseudomonadati</taxon>
        <taxon>Pseudomonadota</taxon>
        <taxon>Gammaproteobacteria</taxon>
        <taxon>Enterobacterales</taxon>
        <taxon>Erwiniaceae</taxon>
        <taxon>Buchnera</taxon>
    </lineage>
</organism>
<comment type="pathway">
    <text evidence="1 11">Amino-acid biosynthesis; L-histidine biosynthesis; L-histidine from 5-phospho-alpha-D-ribose 1-diphosphate: step 6/9.</text>
</comment>
<dbReference type="GO" id="GO:0000105">
    <property type="term" value="P:L-histidine biosynthetic process"/>
    <property type="evidence" value="ECO:0007669"/>
    <property type="project" value="UniProtKB-UniRule"/>
</dbReference>
<dbReference type="EC" id="4.2.1.19" evidence="11"/>
<feature type="active site" description="Nucleophile" evidence="11">
    <location>
        <position position="9"/>
    </location>
</feature>
<evidence type="ECO:0000256" key="9">
    <source>
        <dbReference type="ARBA" id="ARBA00023239"/>
    </source>
</evidence>
<protein>
    <recommendedName>
        <fullName evidence="11">Histidine biosynthesis bifunctional protein HisB</fullName>
    </recommendedName>
    <domain>
        <recommendedName>
            <fullName evidence="11">Histidinol-phosphatase</fullName>
            <ecNumber evidence="11">3.1.3.15</ecNumber>
        </recommendedName>
    </domain>
    <domain>
        <recommendedName>
            <fullName evidence="11">Imidazoleglycerol-phosphate dehydratase</fullName>
            <shortName evidence="11">IGPD</shortName>
            <ecNumber evidence="11">4.2.1.19</ecNumber>
        </recommendedName>
    </domain>
</protein>
<accession>A0A2U8DGP5</accession>
<feature type="binding site" evidence="11">
    <location>
        <position position="9"/>
    </location>
    <ligand>
        <name>Mg(2+)</name>
        <dbReference type="ChEBI" id="CHEBI:18420"/>
    </ligand>
</feature>
<dbReference type="GO" id="GO:0004401">
    <property type="term" value="F:histidinol-phosphatase activity"/>
    <property type="evidence" value="ECO:0007669"/>
    <property type="project" value="UniProtKB-UniRule"/>
</dbReference>
<dbReference type="GO" id="GO:0005737">
    <property type="term" value="C:cytoplasm"/>
    <property type="evidence" value="ECO:0007669"/>
    <property type="project" value="UniProtKB-SubCell"/>
</dbReference>
<keyword evidence="6 11" id="KW-0862">Zinc</keyword>
<feature type="binding site" evidence="11">
    <location>
        <position position="93"/>
    </location>
    <ligand>
        <name>Zn(2+)</name>
        <dbReference type="ChEBI" id="CHEBI:29105"/>
    </ligand>
</feature>
<dbReference type="InterPro" id="IPR006543">
    <property type="entry name" value="Histidinol-phos"/>
</dbReference>
<reference evidence="12 13" key="1">
    <citation type="submission" date="2018-04" db="EMBL/GenBank/DDBJ databases">
        <title>Genome sequence of Buchnera aphidicola from Melaphis sacchari.</title>
        <authorList>
            <person name="Geib S.M."/>
            <person name="Palmer N.A."/>
            <person name="Sattler S.E."/>
            <person name="Sarath G."/>
        </authorList>
    </citation>
    <scope>NUCLEOTIDE SEQUENCE [LARGE SCALE GENOMIC DNA]</scope>
    <source>
        <strain evidence="12 13">LSU</strain>
    </source>
</reference>
<dbReference type="InterPro" id="IPR038494">
    <property type="entry name" value="IGPD_sf"/>
</dbReference>
<evidence type="ECO:0000256" key="7">
    <source>
        <dbReference type="ARBA" id="ARBA00022842"/>
    </source>
</evidence>
<dbReference type="GO" id="GO:0004424">
    <property type="term" value="F:imidazoleglycerol-phosphate dehydratase activity"/>
    <property type="evidence" value="ECO:0007669"/>
    <property type="project" value="UniProtKB-UniRule"/>
</dbReference>
<dbReference type="FunFam" id="3.30.230.40:FF:000003">
    <property type="entry name" value="Imidazoleglycerol-phosphate dehydratase HisB"/>
    <property type="match status" value="1"/>
</dbReference>
<dbReference type="EC" id="3.1.3.15" evidence="11"/>
<dbReference type="HAMAP" id="MF_00076">
    <property type="entry name" value="HisB"/>
    <property type="match status" value="1"/>
</dbReference>
<dbReference type="OrthoDB" id="9790411at2"/>
<dbReference type="SUPFAM" id="SSF56784">
    <property type="entry name" value="HAD-like"/>
    <property type="match status" value="1"/>
</dbReference>
<comment type="catalytic activity">
    <reaction evidence="11">
        <text>L-histidinol phosphate + H2O = L-histidinol + phosphate</text>
        <dbReference type="Rhea" id="RHEA:14465"/>
        <dbReference type="ChEBI" id="CHEBI:15377"/>
        <dbReference type="ChEBI" id="CHEBI:43474"/>
        <dbReference type="ChEBI" id="CHEBI:57699"/>
        <dbReference type="ChEBI" id="CHEBI:57980"/>
        <dbReference type="EC" id="3.1.3.15"/>
    </reaction>
</comment>
<evidence type="ECO:0000256" key="3">
    <source>
        <dbReference type="ARBA" id="ARBA00022605"/>
    </source>
</evidence>
<evidence type="ECO:0000256" key="8">
    <source>
        <dbReference type="ARBA" id="ARBA00023102"/>
    </source>
</evidence>
<comment type="pathway">
    <text evidence="11">Amino-acid biosynthesis; L-histidine biosynthesis; L-histidine from 5-phospho-alpha-D-ribose 1-diphosphate: step 8/9.</text>
</comment>
<comment type="similarity">
    <text evidence="11">In the N-terminal section; belongs to the histidinol-phosphatase family.</text>
</comment>
<dbReference type="InterPro" id="IPR005954">
    <property type="entry name" value="HisB_N"/>
</dbReference>
<keyword evidence="10 11" id="KW-0511">Multifunctional enzyme</keyword>
<feature type="region of interest" description="Histidinol-phosphatase" evidence="11">
    <location>
        <begin position="1"/>
        <end position="166"/>
    </location>
</feature>
<dbReference type="InterPro" id="IPR000807">
    <property type="entry name" value="ImidazoleglycerolP_deHydtase"/>
</dbReference>
<dbReference type="FunFam" id="3.30.230.40:FF:000001">
    <property type="entry name" value="Imidazoleglycerol-phosphate dehydratase HisB"/>
    <property type="match status" value="1"/>
</dbReference>
<dbReference type="NCBIfam" id="NF002114">
    <property type="entry name" value="PRK00951.2-4"/>
    <property type="match status" value="1"/>
</dbReference>
<feature type="binding site" evidence="11">
    <location>
        <position position="101"/>
    </location>
    <ligand>
        <name>Zn(2+)</name>
        <dbReference type="ChEBI" id="CHEBI:29105"/>
    </ligand>
</feature>
<sequence>MKQKILFIDRDGTLIDEPISTFQVDTLDKLKFKDFVISSLLKLMRFNYKFIIVTNQDGLGSKSFPKKNFDIPHFFMLDVFRSEGIIFEDVLICPHLSSDNCKCRKPKFQLLLPWLNEKNIDLKRSYVIGDRETDMELAKNIGLMGIQYHEKKCNWKKITCEILKRNRYAEVIRETKETYVHVKVWLDLMNFTSISTGINFFDHMLDQLSIHSGISMYILANGDLKIDDHHTVEDVGIVLGSALFKTLNNKNGIRRFGFVLPMDESEAKCSIDISNRPYLNFQANFQHKMVGDLNANMVEHFFYSLCYSMKITLHLSVLGKNDHHCVESLFKVFGQALRQAIKIEGNALPTSKGIL</sequence>
<dbReference type="InterPro" id="IPR020565">
    <property type="entry name" value="ImidazoleglycerP_deHydtase_CS"/>
</dbReference>
<comment type="subcellular location">
    <subcellularLocation>
        <location evidence="11">Cytoplasm</location>
    </subcellularLocation>
</comment>
<evidence type="ECO:0000313" key="12">
    <source>
        <dbReference type="EMBL" id="AWH90661.1"/>
    </source>
</evidence>
<dbReference type="NCBIfam" id="NF002111">
    <property type="entry name" value="PRK00951.2-1"/>
    <property type="match status" value="1"/>
</dbReference>
<evidence type="ECO:0000256" key="4">
    <source>
        <dbReference type="ARBA" id="ARBA00022723"/>
    </source>
</evidence>
<evidence type="ECO:0000256" key="2">
    <source>
        <dbReference type="ARBA" id="ARBA00022490"/>
    </source>
</evidence>
<keyword evidence="5 11" id="KW-0378">Hydrolase</keyword>
<name>A0A2U8DGP5_9GAMM</name>
<comment type="similarity">
    <text evidence="11">In the C-terminal section; belongs to the imidazoleglycerol-phosphate dehydratase family.</text>
</comment>
<keyword evidence="4 11" id="KW-0479">Metal-binding</keyword>
<keyword evidence="3 11" id="KW-0028">Amino-acid biosynthesis</keyword>
<dbReference type="EMBL" id="CP029161">
    <property type="protein sequence ID" value="AWH90661.1"/>
    <property type="molecule type" value="Genomic_DNA"/>
</dbReference>
<evidence type="ECO:0000256" key="11">
    <source>
        <dbReference type="HAMAP-Rule" id="MF_01022"/>
    </source>
</evidence>
<evidence type="ECO:0000256" key="6">
    <source>
        <dbReference type="ARBA" id="ARBA00022833"/>
    </source>
</evidence>
<feature type="region of interest" description="Imidazoleglycerol-phosphate dehydratase" evidence="11">
    <location>
        <begin position="167"/>
        <end position="355"/>
    </location>
</feature>
<dbReference type="InterPro" id="IPR020566">
    <property type="entry name" value="His_synth_bifunc_HisB"/>
</dbReference>
<dbReference type="NCBIfam" id="NF003937">
    <property type="entry name" value="PRK05446.1"/>
    <property type="match status" value="1"/>
</dbReference>
<dbReference type="RefSeq" id="WP_158341437.1">
    <property type="nucleotide sequence ID" value="NZ_CP029161.1"/>
</dbReference>
<dbReference type="Pfam" id="PF00475">
    <property type="entry name" value="IGPD"/>
    <property type="match status" value="1"/>
</dbReference>
<dbReference type="HAMAP" id="MF_01022">
    <property type="entry name" value="Bifunc_HisB"/>
    <property type="match status" value="1"/>
</dbReference>
<keyword evidence="2 11" id="KW-0963">Cytoplasm</keyword>
<dbReference type="InterPro" id="IPR023214">
    <property type="entry name" value="HAD_sf"/>
</dbReference>
<dbReference type="NCBIfam" id="TIGR01662">
    <property type="entry name" value="HAD-SF-IIIA"/>
    <property type="match status" value="1"/>
</dbReference>
<comment type="cofactor">
    <cofactor evidence="11">
        <name>Mg(2+)</name>
        <dbReference type="ChEBI" id="CHEBI:18420"/>
    </cofactor>
</comment>
<dbReference type="InterPro" id="IPR020568">
    <property type="entry name" value="Ribosomal_Su5_D2-typ_SF"/>
</dbReference>
<dbReference type="NCBIfam" id="TIGR01261">
    <property type="entry name" value="hisB_Nterm"/>
    <property type="match status" value="1"/>
</dbReference>
<dbReference type="InterPro" id="IPR036412">
    <property type="entry name" value="HAD-like_sf"/>
</dbReference>
<keyword evidence="9 11" id="KW-0456">Lyase</keyword>
<dbReference type="GO" id="GO:0046872">
    <property type="term" value="F:metal ion binding"/>
    <property type="evidence" value="ECO:0007669"/>
    <property type="project" value="UniProtKB-KW"/>
</dbReference>
<feature type="binding site" evidence="11">
    <location>
        <position position="11"/>
    </location>
    <ligand>
        <name>Mg(2+)</name>
        <dbReference type="ChEBI" id="CHEBI:18420"/>
    </ligand>
</feature>
<feature type="binding site" evidence="11">
    <location>
        <position position="130"/>
    </location>
    <ligand>
        <name>Mg(2+)</name>
        <dbReference type="ChEBI" id="CHEBI:18420"/>
    </ligand>
</feature>
<dbReference type="Gene3D" id="3.40.50.1000">
    <property type="entry name" value="HAD superfamily/HAD-like"/>
    <property type="match status" value="1"/>
</dbReference>
<dbReference type="Gene3D" id="3.30.230.40">
    <property type="entry name" value="Imidazole glycerol phosphate dehydratase, domain 1"/>
    <property type="match status" value="2"/>
</dbReference>
<dbReference type="UniPathway" id="UPA00031">
    <property type="reaction ID" value="UER00011"/>
</dbReference>
<feature type="binding site" evidence="11">
    <location>
        <position position="103"/>
    </location>
    <ligand>
        <name>Zn(2+)</name>
        <dbReference type="ChEBI" id="CHEBI:29105"/>
    </ligand>
</feature>
<evidence type="ECO:0000256" key="5">
    <source>
        <dbReference type="ARBA" id="ARBA00022801"/>
    </source>
</evidence>
<evidence type="ECO:0000256" key="1">
    <source>
        <dbReference type="ARBA" id="ARBA00005047"/>
    </source>
</evidence>
<keyword evidence="8 11" id="KW-0368">Histidine biosynthesis</keyword>
<comment type="catalytic activity">
    <reaction evidence="11">
        <text>D-erythro-1-(imidazol-4-yl)glycerol 3-phosphate = 3-(imidazol-4-yl)-2-oxopropyl phosphate + H2O</text>
        <dbReference type="Rhea" id="RHEA:11040"/>
        <dbReference type="ChEBI" id="CHEBI:15377"/>
        <dbReference type="ChEBI" id="CHEBI:57766"/>
        <dbReference type="ChEBI" id="CHEBI:58278"/>
        <dbReference type="EC" id="4.2.1.19"/>
    </reaction>
</comment>
<evidence type="ECO:0000313" key="13">
    <source>
        <dbReference type="Proteomes" id="UP000244884"/>
    </source>
</evidence>
<dbReference type="PANTHER" id="PTHR23133:SF2">
    <property type="entry name" value="IMIDAZOLEGLYCEROL-PHOSPHATE DEHYDRATASE"/>
    <property type="match status" value="1"/>
</dbReference>
<dbReference type="PROSITE" id="PS00955">
    <property type="entry name" value="IGP_DEHYDRATASE_2"/>
    <property type="match status" value="1"/>
</dbReference>
<feature type="active site" description="Proton donor" evidence="11">
    <location>
        <position position="11"/>
    </location>
</feature>
<evidence type="ECO:0000256" key="10">
    <source>
        <dbReference type="ARBA" id="ARBA00023268"/>
    </source>
</evidence>
<dbReference type="AlphaFoldDB" id="A0A2U8DGP5"/>
<dbReference type="NCBIfam" id="TIGR01656">
    <property type="entry name" value="Histidinol-ppas"/>
    <property type="match status" value="1"/>
</dbReference>
<dbReference type="Proteomes" id="UP000244884">
    <property type="component" value="Chromosome"/>
</dbReference>